<dbReference type="PANTHER" id="PTHR46157:SF8">
    <property type="entry name" value="GLUTATHIONE-REGULATED POTASSIUM-EFFLUX SYSTEM PROTEIN"/>
    <property type="match status" value="1"/>
</dbReference>
<evidence type="ECO:0000256" key="11">
    <source>
        <dbReference type="SAM" id="Phobius"/>
    </source>
</evidence>
<feature type="transmembrane region" description="Helical" evidence="11">
    <location>
        <begin position="274"/>
        <end position="293"/>
    </location>
</feature>
<feature type="transmembrane region" description="Helical" evidence="11">
    <location>
        <begin position="151"/>
        <end position="175"/>
    </location>
</feature>
<dbReference type="Gene3D" id="1.20.1530.20">
    <property type="match status" value="1"/>
</dbReference>
<dbReference type="GO" id="GO:0012505">
    <property type="term" value="C:endomembrane system"/>
    <property type="evidence" value="ECO:0007669"/>
    <property type="project" value="UniProtKB-SubCell"/>
</dbReference>
<dbReference type="FunFam" id="3.40.50.720:FF:000036">
    <property type="entry name" value="Glutathione-regulated potassium-efflux system protein KefB"/>
    <property type="match status" value="1"/>
</dbReference>
<evidence type="ECO:0000256" key="2">
    <source>
        <dbReference type="ARBA" id="ARBA00005551"/>
    </source>
</evidence>
<feature type="transmembrane region" description="Helical" evidence="11">
    <location>
        <begin position="90"/>
        <end position="113"/>
    </location>
</feature>
<dbReference type="RefSeq" id="WP_035524504.1">
    <property type="nucleotide sequence ID" value="NZ_JDSO01000140.1"/>
</dbReference>
<evidence type="ECO:0000256" key="1">
    <source>
        <dbReference type="ARBA" id="ARBA00004127"/>
    </source>
</evidence>
<keyword evidence="8 11" id="KW-1133">Transmembrane helix</keyword>
<dbReference type="InterPro" id="IPR004771">
    <property type="entry name" value="K/H_exchanger"/>
</dbReference>
<evidence type="ECO:0000313" key="14">
    <source>
        <dbReference type="Proteomes" id="UP000027036"/>
    </source>
</evidence>
<name>A0A836MAR6_GLAPU</name>
<evidence type="ECO:0000256" key="10">
    <source>
        <dbReference type="ARBA" id="ARBA00023136"/>
    </source>
</evidence>
<reference evidence="13 14" key="1">
    <citation type="submission" date="2014-02" db="EMBL/GenBank/DDBJ databases">
        <title>Comparative genomics of Haemophilus parasuis isolated from pig lungs.</title>
        <authorList>
            <person name="Kittichotirat W."/>
            <person name="Bumgarner R.E."/>
            <person name="Lawrence P."/>
        </authorList>
    </citation>
    <scope>NUCLEOTIDE SEQUENCE [LARGE SCALE GENOMIC DNA]</scope>
    <source>
        <strain evidence="13 14">HPS10</strain>
    </source>
</reference>
<keyword evidence="4" id="KW-0050">Antiport</keyword>
<evidence type="ECO:0000256" key="6">
    <source>
        <dbReference type="ARBA" id="ARBA00022692"/>
    </source>
</evidence>
<dbReference type="Pfam" id="PF02254">
    <property type="entry name" value="TrkA_N"/>
    <property type="match status" value="1"/>
</dbReference>
<dbReference type="InterPro" id="IPR036291">
    <property type="entry name" value="NAD(P)-bd_dom_sf"/>
</dbReference>
<dbReference type="GO" id="GO:1902600">
    <property type="term" value="P:proton transmembrane transport"/>
    <property type="evidence" value="ECO:0007669"/>
    <property type="project" value="InterPro"/>
</dbReference>
<dbReference type="InterPro" id="IPR006153">
    <property type="entry name" value="Cation/H_exchanger_TM"/>
</dbReference>
<comment type="similarity">
    <text evidence="2">Belongs to the monovalent cation:proton antiporter 2 (CPA2) transporter (TC 2.A.37) family.</text>
</comment>
<sequence>MSSTLANPELIKTVVLLATSITIVPLFKRIGLGSVLGYLVAGCLIGPSGAGLFQDPNAVVHMAELGVVMFLFIIGLEMHPERLWSMRKAIFGRGFLQVALCGTLLTFAGIFILGLPKEVAFIAGMGFTLSSTAIVMQVLEEKGISTTPKGQRIVSTLIFEDLAIVPLLASIAFLAPEQAGAEQGTNWTAIGAGLVGVLILVASGKWLMNPLFKMISKAHIREMMTAAALLVVLGSALLMELSGLSMAMGAFVAGVMLSESSFRHQLEADIEPFRGLLLGLFFMGVGMSLDLSLVLNNWLWLLGVILLYVVGKGLSIYVVALVTKLTNREAIMRTSIMSHGGEFAFVLFSAAATAGVFTADNQATFTAAVIVSMLLSPLVVIVIQRLVNLKAKKSTGEAQPNLEGIEFAENLESSVLVIGFGRFSQIVCQVLLARGINVSVIDSDVENIRMATRFGFKVYYGDGARIDVLRASGIAQADCVIVGLAEPDRTLQILELIKHEYPLVPVFARSYDRLNTVNLIKHHVDYQVRETFESALLLSKVTLERLGATETEAQDVINLVRHLDQERLNEEVLHGFSDEIAKKYWRVEPFVKPAHEATALNEETADILEEVGESIEVVEVELDDQREMEKIKLATDEKKDDELS</sequence>
<dbReference type="InterPro" id="IPR038770">
    <property type="entry name" value="Na+/solute_symporter_sf"/>
</dbReference>
<dbReference type="GO" id="GO:0015297">
    <property type="term" value="F:antiporter activity"/>
    <property type="evidence" value="ECO:0007669"/>
    <property type="project" value="UniProtKB-KW"/>
</dbReference>
<dbReference type="GO" id="GO:0005886">
    <property type="term" value="C:plasma membrane"/>
    <property type="evidence" value="ECO:0007669"/>
    <property type="project" value="TreeGrafter"/>
</dbReference>
<feature type="transmembrane region" description="Helical" evidence="11">
    <location>
        <begin position="119"/>
        <end position="139"/>
    </location>
</feature>
<evidence type="ECO:0000256" key="3">
    <source>
        <dbReference type="ARBA" id="ARBA00022448"/>
    </source>
</evidence>
<proteinExistence type="inferred from homology"/>
<evidence type="ECO:0000259" key="12">
    <source>
        <dbReference type="PROSITE" id="PS51201"/>
    </source>
</evidence>
<feature type="transmembrane region" description="Helical" evidence="11">
    <location>
        <begin position="187"/>
        <end position="208"/>
    </location>
</feature>
<evidence type="ECO:0000313" key="13">
    <source>
        <dbReference type="EMBL" id="KDB45711.1"/>
    </source>
</evidence>
<dbReference type="InterPro" id="IPR003148">
    <property type="entry name" value="RCK_N"/>
</dbReference>
<feature type="domain" description="RCK N-terminal" evidence="12">
    <location>
        <begin position="412"/>
        <end position="528"/>
    </location>
</feature>
<feature type="transmembrane region" description="Helical" evidence="11">
    <location>
        <begin position="59"/>
        <end position="78"/>
    </location>
</feature>
<keyword evidence="10 11" id="KW-0472">Membrane</keyword>
<dbReference type="SUPFAM" id="SSF51735">
    <property type="entry name" value="NAD(P)-binding Rossmann-fold domains"/>
    <property type="match status" value="1"/>
</dbReference>
<accession>A0A836MAR6</accession>
<comment type="caution">
    <text evidence="13">The sequence shown here is derived from an EMBL/GenBank/DDBJ whole genome shotgun (WGS) entry which is preliminary data.</text>
</comment>
<protein>
    <submittedName>
        <fullName evidence="13">Potassium transporter</fullName>
    </submittedName>
</protein>
<dbReference type="Gene3D" id="3.40.50.720">
    <property type="entry name" value="NAD(P)-binding Rossmann-like Domain"/>
    <property type="match status" value="1"/>
</dbReference>
<evidence type="ECO:0000256" key="4">
    <source>
        <dbReference type="ARBA" id="ARBA00022449"/>
    </source>
</evidence>
<dbReference type="EMBL" id="JDSO01000140">
    <property type="protein sequence ID" value="KDB45711.1"/>
    <property type="molecule type" value="Genomic_DNA"/>
</dbReference>
<dbReference type="PANTHER" id="PTHR46157">
    <property type="entry name" value="K(+) EFFLUX ANTIPORTER 3, CHLOROPLASTIC"/>
    <property type="match status" value="1"/>
</dbReference>
<evidence type="ECO:0000256" key="8">
    <source>
        <dbReference type="ARBA" id="ARBA00022989"/>
    </source>
</evidence>
<dbReference type="NCBIfam" id="TIGR00932">
    <property type="entry name" value="2a37"/>
    <property type="match status" value="1"/>
</dbReference>
<keyword evidence="5" id="KW-0633">Potassium transport</keyword>
<feature type="transmembrane region" description="Helical" evidence="11">
    <location>
        <begin position="299"/>
        <end position="322"/>
    </location>
</feature>
<feature type="transmembrane region" description="Helical" evidence="11">
    <location>
        <begin position="6"/>
        <end position="27"/>
    </location>
</feature>
<keyword evidence="6 11" id="KW-0812">Transmembrane</keyword>
<dbReference type="Proteomes" id="UP000027036">
    <property type="component" value="Unassembled WGS sequence"/>
</dbReference>
<comment type="subcellular location">
    <subcellularLocation>
        <location evidence="1">Endomembrane system</location>
        <topology evidence="1">Multi-pass membrane protein</topology>
    </subcellularLocation>
</comment>
<keyword evidence="7" id="KW-0630">Potassium</keyword>
<dbReference type="AlphaFoldDB" id="A0A836MAR6"/>
<keyword evidence="9" id="KW-0406">Ion transport</keyword>
<feature type="transmembrane region" description="Helical" evidence="11">
    <location>
        <begin position="343"/>
        <end position="359"/>
    </location>
</feature>
<feature type="transmembrane region" description="Helical" evidence="11">
    <location>
        <begin position="34"/>
        <end position="53"/>
    </location>
</feature>
<dbReference type="Pfam" id="PF00999">
    <property type="entry name" value="Na_H_Exchanger"/>
    <property type="match status" value="1"/>
</dbReference>
<evidence type="ECO:0000256" key="9">
    <source>
        <dbReference type="ARBA" id="ARBA00023065"/>
    </source>
</evidence>
<dbReference type="GO" id="GO:0008324">
    <property type="term" value="F:monoatomic cation transmembrane transporter activity"/>
    <property type="evidence" value="ECO:0007669"/>
    <property type="project" value="InterPro"/>
</dbReference>
<feature type="transmembrane region" description="Helical" evidence="11">
    <location>
        <begin position="365"/>
        <end position="383"/>
    </location>
</feature>
<keyword evidence="3" id="KW-0813">Transport</keyword>
<evidence type="ECO:0000256" key="5">
    <source>
        <dbReference type="ARBA" id="ARBA00022538"/>
    </source>
</evidence>
<organism evidence="13 14">
    <name type="scientific">Glaesserella parasuis HPS10</name>
    <dbReference type="NCBI Taxonomy" id="1450514"/>
    <lineage>
        <taxon>Bacteria</taxon>
        <taxon>Pseudomonadati</taxon>
        <taxon>Pseudomonadota</taxon>
        <taxon>Gammaproteobacteria</taxon>
        <taxon>Pasteurellales</taxon>
        <taxon>Pasteurellaceae</taxon>
        <taxon>Glaesserella</taxon>
    </lineage>
</organism>
<evidence type="ECO:0000256" key="7">
    <source>
        <dbReference type="ARBA" id="ARBA00022958"/>
    </source>
</evidence>
<dbReference type="GO" id="GO:0006813">
    <property type="term" value="P:potassium ion transport"/>
    <property type="evidence" value="ECO:0007669"/>
    <property type="project" value="UniProtKB-KW"/>
</dbReference>
<gene>
    <name evidence="13" type="ORF">HPS10_09160</name>
</gene>
<dbReference type="PROSITE" id="PS51201">
    <property type="entry name" value="RCK_N"/>
    <property type="match status" value="1"/>
</dbReference>